<sequence>MSFSQYFPTSPENQSDIICFGAGPALLPTDVLEDAAKALINYDGAGLGIAEHAHRSQIAVNIINEAKANLAAYLDIPDDYEILFMQGGGSGGSGRSQAAFWNNSLYNTLRLFDVYIAGQVPKTLLLQYPDKIEGQQAVSEKAQIIYRAVDAHPEIYSIIPDKTVRSRMNIFFRMKSGDAAEEAFLKEGNALGRIGLRGHRSLRGICASNDNAVPFEGAQKLASIIEAFASRSRTSAGE</sequence>
<dbReference type="Proteomes" id="UP000027002">
    <property type="component" value="Chromosome 2"/>
</dbReference>
<evidence type="ECO:0000313" key="12">
    <source>
        <dbReference type="EMBL" id="QUC18948.1"/>
    </source>
</evidence>
<dbReference type="AlphaFoldDB" id="A0A8E5MFY8"/>
<comment type="pathway">
    <text evidence="2">Amino-acid biosynthesis; L-serine biosynthesis; L-serine from 3-phospho-D-glycerate: step 2/3.</text>
</comment>
<dbReference type="Gene3D" id="3.90.1150.10">
    <property type="entry name" value="Aspartate Aminotransferase, domain 1"/>
    <property type="match status" value="1"/>
</dbReference>
<dbReference type="UniPathway" id="UPA00135">
    <property type="reaction ID" value="UER00197"/>
</dbReference>
<evidence type="ECO:0000313" key="13">
    <source>
        <dbReference type="Proteomes" id="UP000027002"/>
    </source>
</evidence>
<dbReference type="GO" id="GO:0030170">
    <property type="term" value="F:pyridoxal phosphate binding"/>
    <property type="evidence" value="ECO:0007669"/>
    <property type="project" value="TreeGrafter"/>
</dbReference>
<dbReference type="OrthoDB" id="1703350at2759"/>
<evidence type="ECO:0000256" key="7">
    <source>
        <dbReference type="ARBA" id="ARBA00022679"/>
    </source>
</evidence>
<dbReference type="GO" id="GO:0004648">
    <property type="term" value="F:O-phospho-L-serine:2-oxoglutarate aminotransferase activity"/>
    <property type="evidence" value="ECO:0007669"/>
    <property type="project" value="UniProtKB-EC"/>
</dbReference>
<evidence type="ECO:0000256" key="4">
    <source>
        <dbReference type="ARBA" id="ARBA00013030"/>
    </source>
</evidence>
<dbReference type="Pfam" id="PF00266">
    <property type="entry name" value="Aminotran_5"/>
    <property type="match status" value="1"/>
</dbReference>
<dbReference type="InterPro" id="IPR015424">
    <property type="entry name" value="PyrdxlP-dep_Trfase"/>
</dbReference>
<evidence type="ECO:0000256" key="8">
    <source>
        <dbReference type="ARBA" id="ARBA00022898"/>
    </source>
</evidence>
<reference evidence="12" key="1">
    <citation type="submission" date="2020-03" db="EMBL/GenBank/DDBJ databases">
        <title>A mixture of massive structural variations and highly conserved coding sequences in Ustilaginoidea virens genome.</title>
        <authorList>
            <person name="Zhang K."/>
            <person name="Zhao Z."/>
            <person name="Zhang Z."/>
            <person name="Li Y."/>
            <person name="Hsiang T."/>
            <person name="Sun W."/>
        </authorList>
    </citation>
    <scope>NUCLEOTIDE SEQUENCE</scope>
    <source>
        <strain evidence="12">UV-8b</strain>
    </source>
</reference>
<dbReference type="EC" id="2.6.1.52" evidence="4"/>
<organism evidence="12 13">
    <name type="scientific">Ustilaginoidea virens</name>
    <name type="common">Rice false smut fungus</name>
    <name type="synonym">Villosiclava virens</name>
    <dbReference type="NCBI Taxonomy" id="1159556"/>
    <lineage>
        <taxon>Eukaryota</taxon>
        <taxon>Fungi</taxon>
        <taxon>Dikarya</taxon>
        <taxon>Ascomycota</taxon>
        <taxon>Pezizomycotina</taxon>
        <taxon>Sordariomycetes</taxon>
        <taxon>Hypocreomycetidae</taxon>
        <taxon>Hypocreales</taxon>
        <taxon>Clavicipitaceae</taxon>
        <taxon>Ustilaginoidea</taxon>
    </lineage>
</organism>
<dbReference type="InterPro" id="IPR022278">
    <property type="entry name" value="Pser_aminoTfrase"/>
</dbReference>
<evidence type="ECO:0000256" key="6">
    <source>
        <dbReference type="ARBA" id="ARBA00022605"/>
    </source>
</evidence>
<dbReference type="PANTHER" id="PTHR43247">
    <property type="entry name" value="PHOSPHOSERINE AMINOTRANSFERASE"/>
    <property type="match status" value="1"/>
</dbReference>
<proteinExistence type="inferred from homology"/>
<evidence type="ECO:0000256" key="9">
    <source>
        <dbReference type="ARBA" id="ARBA00023299"/>
    </source>
</evidence>
<evidence type="ECO:0000256" key="10">
    <source>
        <dbReference type="ARBA" id="ARBA00049007"/>
    </source>
</evidence>
<dbReference type="InterPro" id="IPR000192">
    <property type="entry name" value="Aminotrans_V_dom"/>
</dbReference>
<evidence type="ECO:0000256" key="2">
    <source>
        <dbReference type="ARBA" id="ARBA00005099"/>
    </source>
</evidence>
<dbReference type="InterPro" id="IPR015422">
    <property type="entry name" value="PyrdxlP-dep_Trfase_small"/>
</dbReference>
<evidence type="ECO:0000256" key="5">
    <source>
        <dbReference type="ARBA" id="ARBA00022576"/>
    </source>
</evidence>
<gene>
    <name evidence="12" type="ORF">UV8b_03189</name>
</gene>
<evidence type="ECO:0000259" key="11">
    <source>
        <dbReference type="Pfam" id="PF00266"/>
    </source>
</evidence>
<dbReference type="GO" id="GO:0006564">
    <property type="term" value="P:L-serine biosynthetic process"/>
    <property type="evidence" value="ECO:0007669"/>
    <property type="project" value="UniProtKB-KW"/>
</dbReference>
<evidence type="ECO:0000256" key="3">
    <source>
        <dbReference type="ARBA" id="ARBA00006904"/>
    </source>
</evidence>
<keyword evidence="13" id="KW-1185">Reference proteome</keyword>
<dbReference type="GeneID" id="66063967"/>
<keyword evidence="5" id="KW-0032">Aminotransferase</keyword>
<name>A0A8E5MFY8_USTVR</name>
<dbReference type="InterPro" id="IPR015421">
    <property type="entry name" value="PyrdxlP-dep_Trfase_major"/>
</dbReference>
<dbReference type="KEGG" id="uvi:66063967"/>
<dbReference type="GO" id="GO:0005737">
    <property type="term" value="C:cytoplasm"/>
    <property type="evidence" value="ECO:0007669"/>
    <property type="project" value="TreeGrafter"/>
</dbReference>
<keyword evidence="9" id="KW-0718">Serine biosynthesis</keyword>
<dbReference type="SUPFAM" id="SSF53383">
    <property type="entry name" value="PLP-dependent transferases"/>
    <property type="match status" value="2"/>
</dbReference>
<comment type="cofactor">
    <cofactor evidence="1">
        <name>pyridoxal 5'-phosphate</name>
        <dbReference type="ChEBI" id="CHEBI:597326"/>
    </cofactor>
</comment>
<dbReference type="EMBL" id="CP072754">
    <property type="protein sequence ID" value="QUC18948.1"/>
    <property type="molecule type" value="Genomic_DNA"/>
</dbReference>
<keyword evidence="7" id="KW-0808">Transferase</keyword>
<dbReference type="RefSeq" id="XP_042996621.1">
    <property type="nucleotide sequence ID" value="XM_043140687.1"/>
</dbReference>
<dbReference type="PANTHER" id="PTHR43247:SF1">
    <property type="entry name" value="PHOSPHOSERINE AMINOTRANSFERASE"/>
    <property type="match status" value="1"/>
</dbReference>
<comment type="similarity">
    <text evidence="3">Belongs to the class-V pyridoxal-phosphate-dependent aminotransferase family. SerC subfamily.</text>
</comment>
<accession>A0A8E5MFY8</accession>
<feature type="domain" description="Aminotransferase class V" evidence="11">
    <location>
        <begin position="20"/>
        <end position="90"/>
    </location>
</feature>
<protein>
    <recommendedName>
        <fullName evidence="4">phosphoserine transaminase</fullName>
        <ecNumber evidence="4">2.6.1.52</ecNumber>
    </recommendedName>
</protein>
<evidence type="ECO:0000256" key="1">
    <source>
        <dbReference type="ARBA" id="ARBA00001933"/>
    </source>
</evidence>
<keyword evidence="6" id="KW-0028">Amino-acid biosynthesis</keyword>
<keyword evidence="8" id="KW-0663">Pyridoxal phosphate</keyword>
<dbReference type="Gene3D" id="3.40.640.10">
    <property type="entry name" value="Type I PLP-dependent aspartate aminotransferase-like (Major domain)"/>
    <property type="match status" value="1"/>
</dbReference>
<comment type="catalytic activity">
    <reaction evidence="10">
        <text>O-phospho-L-serine + 2-oxoglutarate = 3-phosphooxypyruvate + L-glutamate</text>
        <dbReference type="Rhea" id="RHEA:14329"/>
        <dbReference type="ChEBI" id="CHEBI:16810"/>
        <dbReference type="ChEBI" id="CHEBI:18110"/>
        <dbReference type="ChEBI" id="CHEBI:29985"/>
        <dbReference type="ChEBI" id="CHEBI:57524"/>
        <dbReference type="EC" id="2.6.1.52"/>
    </reaction>
</comment>